<evidence type="ECO:0000313" key="11">
    <source>
        <dbReference type="EMBL" id="OXB19881.1"/>
    </source>
</evidence>
<comment type="catalytic activity">
    <reaction evidence="6 8">
        <text>lipid IVA (E. coli) + CMP-3-deoxy-beta-D-manno-octulosonate = alpha-Kdo-(2-&gt;6)-lipid IVA (E. coli) + CMP + H(+)</text>
        <dbReference type="Rhea" id="RHEA:28066"/>
        <dbReference type="ChEBI" id="CHEBI:15378"/>
        <dbReference type="ChEBI" id="CHEBI:58603"/>
        <dbReference type="ChEBI" id="CHEBI:60364"/>
        <dbReference type="ChEBI" id="CHEBI:60377"/>
        <dbReference type="ChEBI" id="CHEBI:85987"/>
        <dbReference type="EC" id="2.4.99.12"/>
    </reaction>
</comment>
<dbReference type="AlphaFoldDB" id="A0A1S1J0B5"/>
<evidence type="ECO:0000256" key="4">
    <source>
        <dbReference type="ARBA" id="ARBA00022679"/>
    </source>
</evidence>
<keyword evidence="8" id="KW-0448">Lipopolysaccharide biosynthesis</keyword>
<comment type="pathway">
    <text evidence="1 8">Bacterial outer membrane biogenesis; LPS core biosynthesis.</text>
</comment>
<dbReference type="PANTHER" id="PTHR42755">
    <property type="entry name" value="3-DEOXY-MANNO-OCTULOSONATE CYTIDYLYLTRANSFERASE"/>
    <property type="match status" value="1"/>
</dbReference>
<gene>
    <name evidence="11" type="ORF">B0A71_10640</name>
    <name evidence="10" type="ORF">BHE19_18210</name>
</gene>
<proteinExistence type="inferred from homology"/>
<comment type="similarity">
    <text evidence="8">Belongs to the glycosyltransferase group 1 family.</text>
</comment>
<dbReference type="PANTHER" id="PTHR42755:SF1">
    <property type="entry name" value="3-DEOXY-D-MANNO-OCTULOSONIC ACID TRANSFERASE, MITOCHONDRIAL-RELATED"/>
    <property type="match status" value="1"/>
</dbReference>
<comment type="caution">
    <text evidence="10">The sequence shown here is derived from an EMBL/GenBank/DDBJ whole genome shotgun (WGS) entry which is preliminary data.</text>
</comment>
<organism evidence="10 12">
    <name type="scientific">Flavobacterium tructae</name>
    <dbReference type="NCBI Taxonomy" id="1114873"/>
    <lineage>
        <taxon>Bacteria</taxon>
        <taxon>Pseudomonadati</taxon>
        <taxon>Bacteroidota</taxon>
        <taxon>Flavobacteriia</taxon>
        <taxon>Flavobacteriales</taxon>
        <taxon>Flavobacteriaceae</taxon>
        <taxon>Flavobacterium</taxon>
    </lineage>
</organism>
<dbReference type="EMBL" id="MUHG01000017">
    <property type="protein sequence ID" value="OXB19881.1"/>
    <property type="molecule type" value="Genomic_DNA"/>
</dbReference>
<dbReference type="Proteomes" id="UP000180252">
    <property type="component" value="Unassembled WGS sequence"/>
</dbReference>
<evidence type="ECO:0000256" key="8">
    <source>
        <dbReference type="RuleBase" id="RU365103"/>
    </source>
</evidence>
<evidence type="ECO:0000256" key="7">
    <source>
        <dbReference type="PIRSR" id="PIRSR639901-1"/>
    </source>
</evidence>
<dbReference type="Gene3D" id="3.40.50.11720">
    <property type="entry name" value="3-Deoxy-D-manno-octulosonic-acid transferase, N-terminal domain"/>
    <property type="match status" value="1"/>
</dbReference>
<dbReference type="InterPro" id="IPR039901">
    <property type="entry name" value="Kdotransferase"/>
</dbReference>
<reference evidence="11 13" key="3">
    <citation type="submission" date="2016-11" db="EMBL/GenBank/DDBJ databases">
        <title>Whole genomes of Flavobacteriaceae.</title>
        <authorList>
            <person name="Stine C."/>
            <person name="Li C."/>
            <person name="Tadesse D."/>
        </authorList>
    </citation>
    <scope>NUCLEOTIDE SEQUENCE [LARGE SCALE GENOMIC DNA]</scope>
    <source>
        <strain evidence="11 13">ATCC BAA-2541</strain>
    </source>
</reference>
<dbReference type="GO" id="GO:0005886">
    <property type="term" value="C:plasma membrane"/>
    <property type="evidence" value="ECO:0007669"/>
    <property type="project" value="UniProtKB-SubCell"/>
</dbReference>
<comment type="function">
    <text evidence="8">Involved in lipopolysaccharide (LPS) biosynthesis. Catalyzes the transfer of 3-deoxy-D-manno-octulosonate (Kdo) residue(s) from CMP-Kdo to lipid IV(A), the tetraacyldisaccharide-1,4'-bisphosphate precursor of lipid A.</text>
</comment>
<feature type="active site" description="Proton acceptor" evidence="7">
    <location>
        <position position="60"/>
    </location>
</feature>
<feature type="domain" description="3-deoxy-D-manno-octulosonic-acid transferase N-terminal" evidence="9">
    <location>
        <begin position="45"/>
        <end position="206"/>
    </location>
</feature>
<evidence type="ECO:0000256" key="3">
    <source>
        <dbReference type="ARBA" id="ARBA00019077"/>
    </source>
</evidence>
<protein>
    <recommendedName>
        <fullName evidence="3 8">3-deoxy-D-manno-octulosonic acid transferase</fullName>
        <shortName evidence="8">Kdo transferase</shortName>
        <ecNumber evidence="2 8">2.4.99.12</ecNumber>
    </recommendedName>
    <alternativeName>
        <fullName evidence="5 8">Lipid IV(A) 3-deoxy-D-manno-octulosonic acid transferase</fullName>
    </alternativeName>
</protein>
<evidence type="ECO:0000256" key="2">
    <source>
        <dbReference type="ARBA" id="ARBA00012621"/>
    </source>
</evidence>
<dbReference type="Pfam" id="PF04413">
    <property type="entry name" value="Glycos_transf_N"/>
    <property type="match status" value="1"/>
</dbReference>
<keyword evidence="13" id="KW-1185">Reference proteome</keyword>
<dbReference type="RefSeq" id="WP_070908669.1">
    <property type="nucleotide sequence ID" value="NZ_MIKE01000028.1"/>
</dbReference>
<comment type="subcellular location">
    <subcellularLocation>
        <location evidence="8">Cell membrane</location>
    </subcellularLocation>
</comment>
<keyword evidence="8" id="KW-0812">Transmembrane</keyword>
<evidence type="ECO:0000313" key="12">
    <source>
        <dbReference type="Proteomes" id="UP000180252"/>
    </source>
</evidence>
<dbReference type="InterPro" id="IPR007507">
    <property type="entry name" value="Glycos_transf_N"/>
</dbReference>
<dbReference type="GO" id="GO:0009244">
    <property type="term" value="P:lipopolysaccharide core region biosynthetic process"/>
    <property type="evidence" value="ECO:0007669"/>
    <property type="project" value="UniProtKB-UniRule"/>
</dbReference>
<accession>A0A1S1J0B5</accession>
<sequence length="417" mass="47547">MLFLYNLVISIAGFFLKIVALFSPKIKLFVEGRKNVFTILEEKIKPSDKTIWFHSASLGEYEQGLPVIEKIKEKYPAHKIIVTFFSPSGYEVRKNNTTAAVTLYLPLDTKSNAKKFLKLAHPELAFFIKYEFWLNYLNELEKSQTPTYLISGIFRDNQMFFKWYGGFYRKALKAFTYFFVQNENSKEKIKSIGFDNVIVSGDTRFDRVNAILERDNTLDFIEKFKNNTPTIIIGSSWPKDEVLLAEYINQASEDVKFIIAPHNIKSDQITSLKAQITKSTILFSEKENADLSNYNVFIIDTIGLLTKIYSYGTIAYVGGGFGNPGIHNILEPATFGIPIVIGPNYSNFAEAIELVALKGCLVISNNQELKQNLDRLLQDKAYLEEKSQICKSYIQNNKGATNSIMNIVAQPFYTNRT</sequence>
<dbReference type="GO" id="GO:0009245">
    <property type="term" value="P:lipid A biosynthetic process"/>
    <property type="evidence" value="ECO:0007669"/>
    <property type="project" value="TreeGrafter"/>
</dbReference>
<dbReference type="SUPFAM" id="SSF53756">
    <property type="entry name" value="UDP-Glycosyltransferase/glycogen phosphorylase"/>
    <property type="match status" value="1"/>
</dbReference>
<dbReference type="Gene3D" id="3.40.50.2000">
    <property type="entry name" value="Glycogen Phosphorylase B"/>
    <property type="match status" value="1"/>
</dbReference>
<keyword evidence="8" id="KW-1133">Transmembrane helix</keyword>
<keyword evidence="8" id="KW-1003">Cell membrane</keyword>
<keyword evidence="4 8" id="KW-0808">Transferase</keyword>
<evidence type="ECO:0000256" key="6">
    <source>
        <dbReference type="ARBA" id="ARBA00049183"/>
    </source>
</evidence>
<dbReference type="InterPro" id="IPR038107">
    <property type="entry name" value="Glycos_transf_N_sf"/>
</dbReference>
<dbReference type="EMBL" id="MIKE01000028">
    <property type="protein sequence ID" value="OHT43238.1"/>
    <property type="molecule type" value="Genomic_DNA"/>
</dbReference>
<reference evidence="10" key="2">
    <citation type="submission" date="2016-09" db="EMBL/GenBank/DDBJ databases">
        <authorList>
            <person name="Capua I."/>
            <person name="De Benedictis P."/>
            <person name="Joannis T."/>
            <person name="Lombin L.H."/>
            <person name="Cattoli G."/>
        </authorList>
    </citation>
    <scope>NUCLEOTIDE SEQUENCE [LARGE SCALE GENOMIC DNA]</scope>
    <source>
        <strain evidence="10">MSU</strain>
    </source>
</reference>
<keyword evidence="8" id="KW-0472">Membrane</keyword>
<dbReference type="Proteomes" id="UP000198319">
    <property type="component" value="Unassembled WGS sequence"/>
</dbReference>
<dbReference type="EC" id="2.4.99.12" evidence="2 8"/>
<evidence type="ECO:0000313" key="13">
    <source>
        <dbReference type="Proteomes" id="UP000198319"/>
    </source>
</evidence>
<feature type="transmembrane region" description="Helical" evidence="8">
    <location>
        <begin position="6"/>
        <end position="24"/>
    </location>
</feature>
<dbReference type="GO" id="GO:0043842">
    <property type="term" value="F:Kdo transferase activity"/>
    <property type="evidence" value="ECO:0007669"/>
    <property type="project" value="UniProtKB-EC"/>
</dbReference>
<dbReference type="UniPathway" id="UPA00958"/>
<dbReference type="OrthoDB" id="9789797at2"/>
<dbReference type="STRING" id="1278819.BHE19_18210"/>
<evidence type="ECO:0000256" key="5">
    <source>
        <dbReference type="ARBA" id="ARBA00031445"/>
    </source>
</evidence>
<evidence type="ECO:0000313" key="10">
    <source>
        <dbReference type="EMBL" id="OHT43238.1"/>
    </source>
</evidence>
<reference evidence="12" key="1">
    <citation type="submission" date="2016-09" db="EMBL/GenBank/DDBJ databases">
        <authorList>
            <person name="Chen S."/>
            <person name="Walker E."/>
        </authorList>
    </citation>
    <scope>NUCLEOTIDE SEQUENCE [LARGE SCALE GENOMIC DNA]</scope>
    <source>
        <strain evidence="12">MSU</strain>
    </source>
</reference>
<evidence type="ECO:0000259" key="9">
    <source>
        <dbReference type="Pfam" id="PF04413"/>
    </source>
</evidence>
<name>A0A1S1J0B5_9FLAO</name>
<evidence type="ECO:0000256" key="1">
    <source>
        <dbReference type="ARBA" id="ARBA00004713"/>
    </source>
</evidence>